<dbReference type="Proteomes" id="UP000799424">
    <property type="component" value="Unassembled WGS sequence"/>
</dbReference>
<evidence type="ECO:0000313" key="2">
    <source>
        <dbReference type="Proteomes" id="UP000799424"/>
    </source>
</evidence>
<sequence length="260" mass="29607">MSPCKDAQHTQSLLTLPHSPDASRWCSTAAWATRRIALLARHTGCWRCATNGLSLNPFSGSGCTPVQQTPHSSITTPIQQLRFSSCRLQHLLRPLCPCCPNTALSNGPNRRPRSRPSACIPLPRRRKQEHPISFLGKEREIRNPCLLVWSLLRSLSFWRQHPANRARYRVLRPGHFPATGRCILVQRAVHLFTRAMIWPHCNEEALARRTDRKPTSGCLSWRLWNRVYHSATVWRLHSSHSDERSRGVSREVQIARTAGG</sequence>
<dbReference type="AlphaFoldDB" id="A0A6A6ZS39"/>
<proteinExistence type="predicted"/>
<reference evidence="1" key="1">
    <citation type="journal article" date="2020" name="Stud. Mycol.">
        <title>101 Dothideomycetes genomes: a test case for predicting lifestyles and emergence of pathogens.</title>
        <authorList>
            <person name="Haridas S."/>
            <person name="Albert R."/>
            <person name="Binder M."/>
            <person name="Bloem J."/>
            <person name="Labutti K."/>
            <person name="Salamov A."/>
            <person name="Andreopoulos B."/>
            <person name="Baker S."/>
            <person name="Barry K."/>
            <person name="Bills G."/>
            <person name="Bluhm B."/>
            <person name="Cannon C."/>
            <person name="Castanera R."/>
            <person name="Culley D."/>
            <person name="Daum C."/>
            <person name="Ezra D."/>
            <person name="Gonzalez J."/>
            <person name="Henrissat B."/>
            <person name="Kuo A."/>
            <person name="Liang C."/>
            <person name="Lipzen A."/>
            <person name="Lutzoni F."/>
            <person name="Magnuson J."/>
            <person name="Mondo S."/>
            <person name="Nolan M."/>
            <person name="Ohm R."/>
            <person name="Pangilinan J."/>
            <person name="Park H.-J."/>
            <person name="Ramirez L."/>
            <person name="Alfaro M."/>
            <person name="Sun H."/>
            <person name="Tritt A."/>
            <person name="Yoshinaga Y."/>
            <person name="Zwiers L.-H."/>
            <person name="Turgeon B."/>
            <person name="Goodwin S."/>
            <person name="Spatafora J."/>
            <person name="Crous P."/>
            <person name="Grigoriev I."/>
        </authorList>
    </citation>
    <scope>NUCLEOTIDE SEQUENCE</scope>
    <source>
        <strain evidence="1">CBS 113818</strain>
    </source>
</reference>
<dbReference type="EMBL" id="MU006232">
    <property type="protein sequence ID" value="KAF2823419.1"/>
    <property type="molecule type" value="Genomic_DNA"/>
</dbReference>
<accession>A0A6A6ZS39</accession>
<name>A0A6A6ZS39_9PLEO</name>
<protein>
    <submittedName>
        <fullName evidence="1">Uncharacterized protein</fullName>
    </submittedName>
</protein>
<organism evidence="1 2">
    <name type="scientific">Ophiobolus disseminans</name>
    <dbReference type="NCBI Taxonomy" id="1469910"/>
    <lineage>
        <taxon>Eukaryota</taxon>
        <taxon>Fungi</taxon>
        <taxon>Dikarya</taxon>
        <taxon>Ascomycota</taxon>
        <taxon>Pezizomycotina</taxon>
        <taxon>Dothideomycetes</taxon>
        <taxon>Pleosporomycetidae</taxon>
        <taxon>Pleosporales</taxon>
        <taxon>Pleosporineae</taxon>
        <taxon>Phaeosphaeriaceae</taxon>
        <taxon>Ophiobolus</taxon>
    </lineage>
</organism>
<keyword evidence="2" id="KW-1185">Reference proteome</keyword>
<evidence type="ECO:0000313" key="1">
    <source>
        <dbReference type="EMBL" id="KAF2823419.1"/>
    </source>
</evidence>
<gene>
    <name evidence="1" type="ORF">CC86DRAFT_67174</name>
</gene>